<protein>
    <submittedName>
        <fullName evidence="1">Uncharacterized protein</fullName>
    </submittedName>
</protein>
<evidence type="ECO:0000313" key="1">
    <source>
        <dbReference type="EMBL" id="MFC4034553.1"/>
    </source>
</evidence>
<comment type="caution">
    <text evidence="1">The sequence shown here is derived from an EMBL/GenBank/DDBJ whole genome shotgun (WGS) entry which is preliminary data.</text>
</comment>
<organism evidence="1 2">
    <name type="scientific">Streptomyces polygonati</name>
    <dbReference type="NCBI Taxonomy" id="1617087"/>
    <lineage>
        <taxon>Bacteria</taxon>
        <taxon>Bacillati</taxon>
        <taxon>Actinomycetota</taxon>
        <taxon>Actinomycetes</taxon>
        <taxon>Kitasatosporales</taxon>
        <taxon>Streptomycetaceae</taxon>
        <taxon>Streptomyces</taxon>
    </lineage>
</organism>
<dbReference type="RefSeq" id="WP_386432859.1">
    <property type="nucleotide sequence ID" value="NZ_JBHSBB010000014.1"/>
</dbReference>
<sequence>MTEDDSAAPIGQVLDSLGIVATVGPDDLVAGAVVLLKVIETDGSERLSLAVSEGLGWIEKLGMIQVASTVENAACADRRADGS</sequence>
<reference evidence="2" key="1">
    <citation type="journal article" date="2019" name="Int. J. Syst. Evol. Microbiol.">
        <title>The Global Catalogue of Microorganisms (GCM) 10K type strain sequencing project: providing services to taxonomists for standard genome sequencing and annotation.</title>
        <authorList>
            <consortium name="The Broad Institute Genomics Platform"/>
            <consortium name="The Broad Institute Genome Sequencing Center for Infectious Disease"/>
            <person name="Wu L."/>
            <person name="Ma J."/>
        </authorList>
    </citation>
    <scope>NUCLEOTIDE SEQUENCE [LARGE SCALE GENOMIC DNA]</scope>
    <source>
        <strain evidence="2">CGMCC 4.7237</strain>
    </source>
</reference>
<accession>A0ABV8HR68</accession>
<gene>
    <name evidence="1" type="ORF">ACFO3J_24195</name>
</gene>
<dbReference type="Proteomes" id="UP001595765">
    <property type="component" value="Unassembled WGS sequence"/>
</dbReference>
<dbReference type="EMBL" id="JBHSBB010000014">
    <property type="protein sequence ID" value="MFC4034553.1"/>
    <property type="molecule type" value="Genomic_DNA"/>
</dbReference>
<evidence type="ECO:0000313" key="2">
    <source>
        <dbReference type="Proteomes" id="UP001595765"/>
    </source>
</evidence>
<proteinExistence type="predicted"/>
<name>A0ABV8HR68_9ACTN</name>
<keyword evidence="2" id="KW-1185">Reference proteome</keyword>